<evidence type="ECO:0000256" key="1">
    <source>
        <dbReference type="SAM" id="Phobius"/>
    </source>
</evidence>
<dbReference type="Proteomes" id="UP001500218">
    <property type="component" value="Unassembled WGS sequence"/>
</dbReference>
<dbReference type="RefSeq" id="WP_344136492.1">
    <property type="nucleotide sequence ID" value="NZ_BAAALT010000182.1"/>
</dbReference>
<gene>
    <name evidence="2" type="ORF">GCM10009682_47500</name>
</gene>
<evidence type="ECO:0000313" key="2">
    <source>
        <dbReference type="EMBL" id="GAA1821752.1"/>
    </source>
</evidence>
<dbReference type="Pfam" id="PF07963">
    <property type="entry name" value="N_methyl"/>
    <property type="match status" value="1"/>
</dbReference>
<keyword evidence="1" id="KW-0812">Transmembrane</keyword>
<evidence type="ECO:0008006" key="4">
    <source>
        <dbReference type="Google" id="ProtNLM"/>
    </source>
</evidence>
<dbReference type="EMBL" id="BAAALT010000182">
    <property type="protein sequence ID" value="GAA1821752.1"/>
    <property type="molecule type" value="Genomic_DNA"/>
</dbReference>
<comment type="caution">
    <text evidence="2">The sequence shown here is derived from an EMBL/GenBank/DDBJ whole genome shotgun (WGS) entry which is preliminary data.</text>
</comment>
<accession>A0ABP4YPH1</accession>
<reference evidence="3" key="1">
    <citation type="journal article" date="2019" name="Int. J. Syst. Evol. Microbiol.">
        <title>The Global Catalogue of Microorganisms (GCM) 10K type strain sequencing project: providing services to taxonomists for standard genome sequencing and annotation.</title>
        <authorList>
            <consortium name="The Broad Institute Genomics Platform"/>
            <consortium name="The Broad Institute Genome Sequencing Center for Infectious Disease"/>
            <person name="Wu L."/>
            <person name="Ma J."/>
        </authorList>
    </citation>
    <scope>NUCLEOTIDE SEQUENCE [LARGE SCALE GENOMIC DNA]</scope>
    <source>
        <strain evidence="3">JCM 13250</strain>
    </source>
</reference>
<sequence length="195" mass="20509">MPGHRTRSDDGLSLIETLVSAVIITIVMGATTTFFINTMKVSHSQGVKQVAIQLAGEAVDRARAMPGATVVVGRDRTTTDQQWAGAPAGVTAYLADMVRASDPAAINPSGQTAALPTVTRPVVVNGITYGQNWYVGNCWQPVSGGACGPTQVAGYAVFYRVVVVVTWADNRCVASSCSYVTTTLINSAITDPVFR</sequence>
<protein>
    <recommendedName>
        <fullName evidence="4">Type II secretion system protein</fullName>
    </recommendedName>
</protein>
<evidence type="ECO:0000313" key="3">
    <source>
        <dbReference type="Proteomes" id="UP001500218"/>
    </source>
</evidence>
<organism evidence="2 3">
    <name type="scientific">Luedemannella flava</name>
    <dbReference type="NCBI Taxonomy" id="349316"/>
    <lineage>
        <taxon>Bacteria</taxon>
        <taxon>Bacillati</taxon>
        <taxon>Actinomycetota</taxon>
        <taxon>Actinomycetes</taxon>
        <taxon>Micromonosporales</taxon>
        <taxon>Micromonosporaceae</taxon>
        <taxon>Luedemannella</taxon>
    </lineage>
</organism>
<dbReference type="InterPro" id="IPR012902">
    <property type="entry name" value="N_methyl_site"/>
</dbReference>
<keyword evidence="1" id="KW-1133">Transmembrane helix</keyword>
<proteinExistence type="predicted"/>
<keyword evidence="3" id="KW-1185">Reference proteome</keyword>
<feature type="transmembrane region" description="Helical" evidence="1">
    <location>
        <begin position="12"/>
        <end position="36"/>
    </location>
</feature>
<keyword evidence="1" id="KW-0472">Membrane</keyword>
<name>A0ABP4YPH1_9ACTN</name>